<sequence>MAMETISRQPPVIGTWNDQHMHHYHSHSTSSATVSGTITEQTQAWDRYPRGDDNHPKVIAAALRGPYKQALKLDRDLRTRNLSVVGLILAWGASIAALTTGIFILVTPNVMVPDYLVGKVLTIGPTPYMWPKAARYLGGHRIYKVNEFTMIVLPLILQAAATLIMGCLESIHATTLRWALWQEGRLRYNNNLRLFKSSKRFGPNKWPANTAAIIGLVLSYGGASIMMFPIQVNAIVLSAERMLELDYNVERLEDRTAINFNGWGLVGLGAGLLLQSIISFWALLDSAYVGTWNGNPLATAKACKILRGNGRDPLQCPPFYPESDIDLLPFPTPQAPSHSHPKHETSLPTPLQPSALSLFPQTRRLTYFLWAVFTFSALLLLAITTRASLPNASRSVLGPTTSLSFVKAFSGHTTPWYTFQFFGLVEATYNKNPYANRKEYIGLLIQCAALCIPIFGLHVAEVLCQMQRDEATWRRASTEGVDPNSSLVLQGLRHGPSWVIFLAKAAVPWLFGFAISCNRNIYFVMLPALAVAVVFLGLGVFVEVLVRRRPRGTQPAVYGDVLALVELVDDWEVERVFWGDKGVCCGGDGDGRGEVRVAGTAGRRLADLSEGIGHVGLGVKESVRW</sequence>
<evidence type="ECO:0000313" key="3">
    <source>
        <dbReference type="Proteomes" id="UP001175000"/>
    </source>
</evidence>
<feature type="transmembrane region" description="Helical" evidence="1">
    <location>
        <begin position="367"/>
        <end position="389"/>
    </location>
</feature>
<name>A0AA39T193_9PEZI</name>
<proteinExistence type="predicted"/>
<comment type="caution">
    <text evidence="2">The sequence shown here is derived from an EMBL/GenBank/DDBJ whole genome shotgun (WGS) entry which is preliminary data.</text>
</comment>
<dbReference type="EMBL" id="JAULSU010000007">
    <property type="protein sequence ID" value="KAK0610756.1"/>
    <property type="molecule type" value="Genomic_DNA"/>
</dbReference>
<dbReference type="AlphaFoldDB" id="A0AA39T193"/>
<feature type="transmembrane region" description="Helical" evidence="1">
    <location>
        <begin position="148"/>
        <end position="168"/>
    </location>
</feature>
<feature type="transmembrane region" description="Helical" evidence="1">
    <location>
        <begin position="498"/>
        <end position="515"/>
    </location>
</feature>
<keyword evidence="1" id="KW-0472">Membrane</keyword>
<evidence type="ECO:0000313" key="2">
    <source>
        <dbReference type="EMBL" id="KAK0610756.1"/>
    </source>
</evidence>
<reference evidence="2" key="1">
    <citation type="submission" date="2023-06" db="EMBL/GenBank/DDBJ databases">
        <title>Genome-scale phylogeny and comparative genomics of the fungal order Sordariales.</title>
        <authorList>
            <consortium name="Lawrence Berkeley National Laboratory"/>
            <person name="Hensen N."/>
            <person name="Bonometti L."/>
            <person name="Westerberg I."/>
            <person name="Brannstrom I.O."/>
            <person name="Guillou S."/>
            <person name="Cros-Aarteil S."/>
            <person name="Calhoun S."/>
            <person name="Haridas S."/>
            <person name="Kuo A."/>
            <person name="Mondo S."/>
            <person name="Pangilinan J."/>
            <person name="Riley R."/>
            <person name="Labutti K."/>
            <person name="Andreopoulos B."/>
            <person name="Lipzen A."/>
            <person name="Chen C."/>
            <person name="Yanf M."/>
            <person name="Daum C."/>
            <person name="Ng V."/>
            <person name="Clum A."/>
            <person name="Steindorff A."/>
            <person name="Ohm R."/>
            <person name="Martin F."/>
            <person name="Silar P."/>
            <person name="Natvig D."/>
            <person name="Lalanne C."/>
            <person name="Gautier V."/>
            <person name="Ament-Velasquez S.L."/>
            <person name="Kruys A."/>
            <person name="Hutchinson M.I."/>
            <person name="Powell A.J."/>
            <person name="Barry K."/>
            <person name="Miller A.N."/>
            <person name="Grigoriev I.V."/>
            <person name="Debuchy R."/>
            <person name="Gladieux P."/>
            <person name="Thoren M.H."/>
            <person name="Johannesson H."/>
        </authorList>
    </citation>
    <scope>NUCLEOTIDE SEQUENCE</scope>
    <source>
        <strain evidence="2">CBS 606.72</strain>
    </source>
</reference>
<protein>
    <submittedName>
        <fullName evidence="2">Uncharacterized protein</fullName>
    </submittedName>
</protein>
<feature type="transmembrane region" description="Helical" evidence="1">
    <location>
        <begin position="521"/>
        <end position="546"/>
    </location>
</feature>
<keyword evidence="1" id="KW-1133">Transmembrane helix</keyword>
<keyword evidence="3" id="KW-1185">Reference proteome</keyword>
<keyword evidence="1" id="KW-0812">Transmembrane</keyword>
<evidence type="ECO:0000256" key="1">
    <source>
        <dbReference type="SAM" id="Phobius"/>
    </source>
</evidence>
<feature type="transmembrane region" description="Helical" evidence="1">
    <location>
        <begin position="440"/>
        <end position="464"/>
    </location>
</feature>
<gene>
    <name evidence="2" type="ORF">B0T14DRAFT_593506</name>
</gene>
<dbReference type="Proteomes" id="UP001175000">
    <property type="component" value="Unassembled WGS sequence"/>
</dbReference>
<accession>A0AA39T193</accession>
<feature type="transmembrane region" description="Helical" evidence="1">
    <location>
        <begin position="262"/>
        <end position="284"/>
    </location>
</feature>
<organism evidence="2 3">
    <name type="scientific">Immersiella caudata</name>
    <dbReference type="NCBI Taxonomy" id="314043"/>
    <lineage>
        <taxon>Eukaryota</taxon>
        <taxon>Fungi</taxon>
        <taxon>Dikarya</taxon>
        <taxon>Ascomycota</taxon>
        <taxon>Pezizomycotina</taxon>
        <taxon>Sordariomycetes</taxon>
        <taxon>Sordariomycetidae</taxon>
        <taxon>Sordariales</taxon>
        <taxon>Lasiosphaeriaceae</taxon>
        <taxon>Immersiella</taxon>
    </lineage>
</organism>
<feature type="transmembrane region" description="Helical" evidence="1">
    <location>
        <begin position="206"/>
        <end position="228"/>
    </location>
</feature>
<feature type="transmembrane region" description="Helical" evidence="1">
    <location>
        <begin position="82"/>
        <end position="106"/>
    </location>
</feature>